<feature type="transmembrane region" description="Helical" evidence="1">
    <location>
        <begin position="422"/>
        <end position="444"/>
    </location>
</feature>
<sequence length="458" mass="49013">MWRVFTAFAVLLLAWAIPLTAQAHKPSDSYLKLTVSEAGRVGVDWHVALRDLDNELALDANDDGRLTWGEVRSRWADMRRFVQAHLRLVHGGEACLPLPDDAKANPPALIEHTDGRYAVFAWSQQCEVAPGSPWTGVTLAYSLFALTDPTHRGIVRWRLQTAGGAPQEMGVVVMGANRASHAQTWLALAQADVAAPGGKPVPASVDAPSDAQPGAKVASAPAIGVAAGPQAASSRGLSAWDQVQRTVRDGIEHISAGTDHILFLVLLLLVAVWQRQATPDTRNHGRRPMADWSPRGHWRGALGEVLRLVTAFTVAHSITLGLAAFGVLSPPSRWVESLIALSVLVAAVDNLWPVLRAPRWAVVFGFGLVHGFGFAGAMQDLGLSAQDLAWPLLGFNLGVELGQLALVAAVLPLCFALRRTAFYRLGVVLPGSVAIGLMALVWLVERSTDRVILGWGGG</sequence>
<reference evidence="3 4" key="1">
    <citation type="submission" date="2019-03" db="EMBL/GenBank/DDBJ databases">
        <title>Genomic Encyclopedia of Type Strains, Phase IV (KMG-IV): sequencing the most valuable type-strain genomes for metagenomic binning, comparative biology and taxonomic classification.</title>
        <authorList>
            <person name="Goeker M."/>
        </authorList>
    </citation>
    <scope>NUCLEOTIDE SEQUENCE [LARGE SCALE GENOMIC DNA]</scope>
    <source>
        <strain evidence="3 4">DSM 11901</strain>
    </source>
</reference>
<feature type="signal peptide" evidence="2">
    <location>
        <begin position="1"/>
        <end position="23"/>
    </location>
</feature>
<dbReference type="EMBL" id="SNXW01000006">
    <property type="protein sequence ID" value="TDP82057.1"/>
    <property type="molecule type" value="Genomic_DNA"/>
</dbReference>
<dbReference type="PROSITE" id="PS00018">
    <property type="entry name" value="EF_HAND_1"/>
    <property type="match status" value="1"/>
</dbReference>
<feature type="transmembrane region" description="Helical" evidence="1">
    <location>
        <begin position="305"/>
        <end position="328"/>
    </location>
</feature>
<feature type="transmembrane region" description="Helical" evidence="1">
    <location>
        <begin position="390"/>
        <end position="415"/>
    </location>
</feature>
<dbReference type="OrthoDB" id="9808870at2"/>
<name>A0A4R6R8Z2_9BURK</name>
<evidence type="ECO:0000313" key="3">
    <source>
        <dbReference type="EMBL" id="TDP82057.1"/>
    </source>
</evidence>
<proteinExistence type="predicted"/>
<evidence type="ECO:0000256" key="1">
    <source>
        <dbReference type="SAM" id="Phobius"/>
    </source>
</evidence>
<organism evidence="3 4">
    <name type="scientific">Aquabacterium commune</name>
    <dbReference type="NCBI Taxonomy" id="70586"/>
    <lineage>
        <taxon>Bacteria</taxon>
        <taxon>Pseudomonadati</taxon>
        <taxon>Pseudomonadota</taxon>
        <taxon>Betaproteobacteria</taxon>
        <taxon>Burkholderiales</taxon>
        <taxon>Aquabacterium</taxon>
    </lineage>
</organism>
<feature type="chain" id="PRO_5020526700" evidence="2">
    <location>
        <begin position="24"/>
        <end position="458"/>
    </location>
</feature>
<keyword evidence="1" id="KW-1133">Transmembrane helix</keyword>
<dbReference type="RefSeq" id="WP_133609172.1">
    <property type="nucleotide sequence ID" value="NZ_SNXW01000006.1"/>
</dbReference>
<keyword evidence="4" id="KW-1185">Reference proteome</keyword>
<protein>
    <submittedName>
        <fullName evidence="3">HupE/UreJ protein</fullName>
    </submittedName>
</protein>
<dbReference type="InterPro" id="IPR018247">
    <property type="entry name" value="EF_Hand_1_Ca_BS"/>
</dbReference>
<feature type="transmembrane region" description="Helical" evidence="1">
    <location>
        <begin position="254"/>
        <end position="273"/>
    </location>
</feature>
<evidence type="ECO:0000256" key="2">
    <source>
        <dbReference type="SAM" id="SignalP"/>
    </source>
</evidence>
<keyword evidence="1" id="KW-0472">Membrane</keyword>
<keyword evidence="1" id="KW-0812">Transmembrane</keyword>
<comment type="caution">
    <text evidence="3">The sequence shown here is derived from an EMBL/GenBank/DDBJ whole genome shotgun (WGS) entry which is preliminary data.</text>
</comment>
<gene>
    <name evidence="3" type="ORF">EV672_10611</name>
</gene>
<dbReference type="InterPro" id="IPR032809">
    <property type="entry name" value="Put_HupE_UreJ"/>
</dbReference>
<dbReference type="Pfam" id="PF13795">
    <property type="entry name" value="HupE_UreJ_2"/>
    <property type="match status" value="1"/>
</dbReference>
<accession>A0A4R6R8Z2</accession>
<dbReference type="Proteomes" id="UP000294593">
    <property type="component" value="Unassembled WGS sequence"/>
</dbReference>
<feature type="transmembrane region" description="Helical" evidence="1">
    <location>
        <begin position="359"/>
        <end position="378"/>
    </location>
</feature>
<keyword evidence="2" id="KW-0732">Signal</keyword>
<dbReference type="AlphaFoldDB" id="A0A4R6R8Z2"/>
<feature type="transmembrane region" description="Helical" evidence="1">
    <location>
        <begin position="334"/>
        <end position="352"/>
    </location>
</feature>
<evidence type="ECO:0000313" key="4">
    <source>
        <dbReference type="Proteomes" id="UP000294593"/>
    </source>
</evidence>